<accession>A0A2Z7CFL5</accession>
<reference evidence="2 3" key="1">
    <citation type="journal article" date="2015" name="Proc. Natl. Acad. Sci. U.S.A.">
        <title>The resurrection genome of Boea hygrometrica: A blueprint for survival of dehydration.</title>
        <authorList>
            <person name="Xiao L."/>
            <person name="Yang G."/>
            <person name="Zhang L."/>
            <person name="Yang X."/>
            <person name="Zhao S."/>
            <person name="Ji Z."/>
            <person name="Zhou Q."/>
            <person name="Hu M."/>
            <person name="Wang Y."/>
            <person name="Chen M."/>
            <person name="Xu Y."/>
            <person name="Jin H."/>
            <person name="Xiao X."/>
            <person name="Hu G."/>
            <person name="Bao F."/>
            <person name="Hu Y."/>
            <person name="Wan P."/>
            <person name="Li L."/>
            <person name="Deng X."/>
            <person name="Kuang T."/>
            <person name="Xiang C."/>
            <person name="Zhu J.K."/>
            <person name="Oliver M.J."/>
            <person name="He Y."/>
        </authorList>
    </citation>
    <scope>NUCLEOTIDE SEQUENCE [LARGE SCALE GENOMIC DNA]</scope>
    <source>
        <strain evidence="3">cv. XS01</strain>
    </source>
</reference>
<evidence type="ECO:0000256" key="1">
    <source>
        <dbReference type="SAM" id="MobiDB-lite"/>
    </source>
</evidence>
<name>A0A2Z7CFL5_9LAMI</name>
<feature type="region of interest" description="Disordered" evidence="1">
    <location>
        <begin position="1"/>
        <end position="26"/>
    </location>
</feature>
<proteinExistence type="predicted"/>
<evidence type="ECO:0000313" key="3">
    <source>
        <dbReference type="Proteomes" id="UP000250235"/>
    </source>
</evidence>
<dbReference type="AlphaFoldDB" id="A0A2Z7CFL5"/>
<keyword evidence="3" id="KW-1185">Reference proteome</keyword>
<dbReference type="EMBL" id="KQ995880">
    <property type="protein sequence ID" value="KZV45728.1"/>
    <property type="molecule type" value="Genomic_DNA"/>
</dbReference>
<organism evidence="2 3">
    <name type="scientific">Dorcoceras hygrometricum</name>
    <dbReference type="NCBI Taxonomy" id="472368"/>
    <lineage>
        <taxon>Eukaryota</taxon>
        <taxon>Viridiplantae</taxon>
        <taxon>Streptophyta</taxon>
        <taxon>Embryophyta</taxon>
        <taxon>Tracheophyta</taxon>
        <taxon>Spermatophyta</taxon>
        <taxon>Magnoliopsida</taxon>
        <taxon>eudicotyledons</taxon>
        <taxon>Gunneridae</taxon>
        <taxon>Pentapetalae</taxon>
        <taxon>asterids</taxon>
        <taxon>lamiids</taxon>
        <taxon>Lamiales</taxon>
        <taxon>Gesneriaceae</taxon>
        <taxon>Didymocarpoideae</taxon>
        <taxon>Trichosporeae</taxon>
        <taxon>Loxocarpinae</taxon>
        <taxon>Dorcoceras</taxon>
    </lineage>
</organism>
<feature type="region of interest" description="Disordered" evidence="1">
    <location>
        <begin position="167"/>
        <end position="189"/>
    </location>
</feature>
<feature type="compositionally biased region" description="Polar residues" evidence="1">
    <location>
        <begin position="167"/>
        <end position="176"/>
    </location>
</feature>
<evidence type="ECO:0000313" key="2">
    <source>
        <dbReference type="EMBL" id="KZV45728.1"/>
    </source>
</evidence>
<dbReference type="Proteomes" id="UP000250235">
    <property type="component" value="Unassembled WGS sequence"/>
</dbReference>
<sequence>MPRNRLTCTKKASEPRGSASKTENNKSTIWAGTTHLSAGHNVALSQVLNRSTAQYVCMNAMKFKSDFNMHITHLTQARQFQPAQNCYHAGHVQTAGTSLELKSVKEISYLSSQLNFSNLIPTLKRDEELSGLACENVRATLLLRVPSPTSTQTSQLVLIERTTQDELSATSLAPNNDENRRQFTGEVFE</sequence>
<gene>
    <name evidence="2" type="ORF">F511_36220</name>
</gene>
<protein>
    <submittedName>
        <fullName evidence="2">Uncharacterized protein</fullName>
    </submittedName>
</protein>